<keyword evidence="10" id="KW-1185">Reference proteome</keyword>
<dbReference type="GO" id="GO:0007018">
    <property type="term" value="P:microtubule-based movement"/>
    <property type="evidence" value="ECO:0007669"/>
    <property type="project" value="InterPro"/>
</dbReference>
<dbReference type="InterPro" id="IPR027640">
    <property type="entry name" value="Kinesin-like_fam"/>
</dbReference>
<dbReference type="PRINTS" id="PR00380">
    <property type="entry name" value="KINESINHEAVY"/>
</dbReference>
<dbReference type="InterPro" id="IPR027417">
    <property type="entry name" value="P-loop_NTPase"/>
</dbReference>
<dbReference type="SMART" id="SM00129">
    <property type="entry name" value="KISc"/>
    <property type="match status" value="1"/>
</dbReference>
<evidence type="ECO:0000256" key="5">
    <source>
        <dbReference type="ARBA" id="ARBA00023054"/>
    </source>
</evidence>
<reference evidence="9 10" key="1">
    <citation type="journal article" date="2015" name="Nat. Commun.">
        <title>Outbred genome sequencing and CRISPR/Cas9 gene editing in butterflies.</title>
        <authorList>
            <person name="Li X."/>
            <person name="Fan D."/>
            <person name="Zhang W."/>
            <person name="Liu G."/>
            <person name="Zhang L."/>
            <person name="Zhao L."/>
            <person name="Fang X."/>
            <person name="Chen L."/>
            <person name="Dong Y."/>
            <person name="Chen Y."/>
            <person name="Ding Y."/>
            <person name="Zhao R."/>
            <person name="Feng M."/>
            <person name="Zhu Y."/>
            <person name="Feng Y."/>
            <person name="Jiang X."/>
            <person name="Zhu D."/>
            <person name="Xiang H."/>
            <person name="Feng X."/>
            <person name="Li S."/>
            <person name="Wang J."/>
            <person name="Zhang G."/>
            <person name="Kronforst M.R."/>
            <person name="Wang W."/>
        </authorList>
    </citation>
    <scope>NUCLEOTIDE SEQUENCE [LARGE SCALE GENOMIC DNA]</scope>
    <source>
        <strain evidence="9">Ya'a_city_454_Px</strain>
        <tissue evidence="9">Whole body</tissue>
    </source>
</reference>
<accession>A0A194Q7J0</accession>
<feature type="domain" description="Kinesin motor" evidence="8">
    <location>
        <begin position="1"/>
        <end position="225"/>
    </location>
</feature>
<gene>
    <name evidence="9" type="ORF">RR46_03126</name>
</gene>
<dbReference type="Proteomes" id="UP000053268">
    <property type="component" value="Unassembled WGS sequence"/>
</dbReference>
<comment type="similarity">
    <text evidence="7">Belongs to the TRAFAC class myosin-kinesin ATPase superfamily. Kinesin family.</text>
</comment>
<keyword evidence="2" id="KW-0963">Cytoplasm</keyword>
<proteinExistence type="inferred from homology"/>
<comment type="subcellular location">
    <subcellularLocation>
        <location evidence="1">Cytoplasm</location>
        <location evidence="1">Cytoskeleton</location>
    </subcellularLocation>
</comment>
<evidence type="ECO:0000313" key="10">
    <source>
        <dbReference type="Proteomes" id="UP000053268"/>
    </source>
</evidence>
<evidence type="ECO:0000256" key="2">
    <source>
        <dbReference type="ARBA" id="ARBA00022490"/>
    </source>
</evidence>
<evidence type="ECO:0000256" key="3">
    <source>
        <dbReference type="ARBA" id="ARBA00022741"/>
    </source>
</evidence>
<dbReference type="Pfam" id="PF00225">
    <property type="entry name" value="Kinesin"/>
    <property type="match status" value="1"/>
</dbReference>
<dbReference type="InterPro" id="IPR036961">
    <property type="entry name" value="Kinesin_motor_dom_sf"/>
</dbReference>
<dbReference type="GO" id="GO:0005524">
    <property type="term" value="F:ATP binding"/>
    <property type="evidence" value="ECO:0007669"/>
    <property type="project" value="UniProtKB-UniRule"/>
</dbReference>
<evidence type="ECO:0000256" key="7">
    <source>
        <dbReference type="PROSITE-ProRule" id="PRU00283"/>
    </source>
</evidence>
<dbReference type="GO" id="GO:0051231">
    <property type="term" value="P:spindle elongation"/>
    <property type="evidence" value="ECO:0007669"/>
    <property type="project" value="TreeGrafter"/>
</dbReference>
<dbReference type="GO" id="GO:0005875">
    <property type="term" value="C:microtubule associated complex"/>
    <property type="evidence" value="ECO:0007669"/>
    <property type="project" value="TreeGrafter"/>
</dbReference>
<dbReference type="PROSITE" id="PS50067">
    <property type="entry name" value="KINESIN_MOTOR_2"/>
    <property type="match status" value="1"/>
</dbReference>
<dbReference type="GO" id="GO:0007052">
    <property type="term" value="P:mitotic spindle organization"/>
    <property type="evidence" value="ECO:0007669"/>
    <property type="project" value="TreeGrafter"/>
</dbReference>
<organism evidence="9 10">
    <name type="scientific">Papilio xuthus</name>
    <name type="common">Asian swallowtail butterfly</name>
    <dbReference type="NCBI Taxonomy" id="66420"/>
    <lineage>
        <taxon>Eukaryota</taxon>
        <taxon>Metazoa</taxon>
        <taxon>Ecdysozoa</taxon>
        <taxon>Arthropoda</taxon>
        <taxon>Hexapoda</taxon>
        <taxon>Insecta</taxon>
        <taxon>Pterygota</taxon>
        <taxon>Neoptera</taxon>
        <taxon>Endopterygota</taxon>
        <taxon>Lepidoptera</taxon>
        <taxon>Glossata</taxon>
        <taxon>Ditrysia</taxon>
        <taxon>Papilionoidea</taxon>
        <taxon>Papilionidae</taxon>
        <taxon>Papilioninae</taxon>
        <taxon>Papilio</taxon>
    </lineage>
</organism>
<keyword evidence="5" id="KW-0175">Coiled coil</keyword>
<dbReference type="GO" id="GO:0008017">
    <property type="term" value="F:microtubule binding"/>
    <property type="evidence" value="ECO:0007669"/>
    <property type="project" value="InterPro"/>
</dbReference>
<keyword evidence="7" id="KW-0505">Motor protein</keyword>
<protein>
    <submittedName>
        <fullName evidence="9">Kinesin-like protein Klp68D</fullName>
    </submittedName>
</protein>
<evidence type="ECO:0000256" key="6">
    <source>
        <dbReference type="ARBA" id="ARBA00023212"/>
    </source>
</evidence>
<keyword evidence="4 7" id="KW-0067">ATP-binding</keyword>
<dbReference type="PANTHER" id="PTHR47969">
    <property type="entry name" value="CHROMOSOME-ASSOCIATED KINESIN KIF4A-RELATED"/>
    <property type="match status" value="1"/>
</dbReference>
<dbReference type="InterPro" id="IPR001752">
    <property type="entry name" value="Kinesin_motor_dom"/>
</dbReference>
<dbReference type="Gene3D" id="3.40.850.10">
    <property type="entry name" value="Kinesin motor domain"/>
    <property type="match status" value="1"/>
</dbReference>
<name>A0A194Q7J0_PAPXU</name>
<keyword evidence="6" id="KW-0206">Cytoskeleton</keyword>
<dbReference type="STRING" id="66420.A0A194Q7J0"/>
<dbReference type="EMBL" id="KQ459337">
    <property type="protein sequence ID" value="KPJ01354.1"/>
    <property type="molecule type" value="Genomic_DNA"/>
</dbReference>
<dbReference type="GO" id="GO:0003777">
    <property type="term" value="F:microtubule motor activity"/>
    <property type="evidence" value="ECO:0007669"/>
    <property type="project" value="InterPro"/>
</dbReference>
<feature type="binding site" evidence="7">
    <location>
        <begin position="24"/>
        <end position="31"/>
    </location>
    <ligand>
        <name>ATP</name>
        <dbReference type="ChEBI" id="CHEBI:30616"/>
    </ligand>
</feature>
<evidence type="ECO:0000256" key="1">
    <source>
        <dbReference type="ARBA" id="ARBA00004245"/>
    </source>
</evidence>
<evidence type="ECO:0000259" key="8">
    <source>
        <dbReference type="PROSITE" id="PS50067"/>
    </source>
</evidence>
<sequence>MCCQVRPLVASVLDGFNGCVFAYGQTGTGKTHTMEGTPQEEGIIPRAFRHLWAHIETSASPDVTHLVSCSYVELYLEDVRDLLAKDCKKLTIRGQELNGFYIPEMTSVVCRSAEEMVRVMRAGSRQRAAGRTDMNEHSSRSHAVFLVTVETAHRTTKRIRRHGQWAWALSRGQWAWALSRGQWAVGEAGQCAGDAPSGRAPLTWSRSSSSIDRPLNFAVWFGSCI</sequence>
<dbReference type="PANTHER" id="PTHR47969:SF15">
    <property type="entry name" value="CHROMOSOME-ASSOCIATED KINESIN KIF4A-RELATED"/>
    <property type="match status" value="1"/>
</dbReference>
<dbReference type="SUPFAM" id="SSF52540">
    <property type="entry name" value="P-loop containing nucleoside triphosphate hydrolases"/>
    <property type="match status" value="1"/>
</dbReference>
<dbReference type="AlphaFoldDB" id="A0A194Q7J0"/>
<evidence type="ECO:0000256" key="4">
    <source>
        <dbReference type="ARBA" id="ARBA00022840"/>
    </source>
</evidence>
<keyword evidence="3 7" id="KW-0547">Nucleotide-binding</keyword>
<evidence type="ECO:0000313" key="9">
    <source>
        <dbReference type="EMBL" id="KPJ01354.1"/>
    </source>
</evidence>